<dbReference type="SUPFAM" id="SSF63380">
    <property type="entry name" value="Riboflavin synthase domain-like"/>
    <property type="match status" value="1"/>
</dbReference>
<dbReference type="CDD" id="cd00207">
    <property type="entry name" value="fer2"/>
    <property type="match status" value="1"/>
</dbReference>
<feature type="domain" description="FAD-binding FR-type" evidence="13">
    <location>
        <begin position="25"/>
        <end position="128"/>
    </location>
</feature>
<dbReference type="Pfam" id="PF00970">
    <property type="entry name" value="FAD_binding_6"/>
    <property type="match status" value="1"/>
</dbReference>
<gene>
    <name evidence="14" type="ORF">Sps_02417</name>
</gene>
<dbReference type="PROSITE" id="PS51085">
    <property type="entry name" value="2FE2S_FER_2"/>
    <property type="match status" value="1"/>
</dbReference>
<dbReference type="AlphaFoldDB" id="A0A1S6HPY7"/>
<dbReference type="OrthoDB" id="581532at2"/>
<dbReference type="RefSeq" id="WP_077752724.1">
    <property type="nucleotide sequence ID" value="NZ_CP014782.1"/>
</dbReference>
<organism evidence="14 15">
    <name type="scientific">Shewanella psychrophila</name>
    <dbReference type="NCBI Taxonomy" id="225848"/>
    <lineage>
        <taxon>Bacteria</taxon>
        <taxon>Pseudomonadati</taxon>
        <taxon>Pseudomonadota</taxon>
        <taxon>Gammaproteobacteria</taxon>
        <taxon>Alteromonadales</taxon>
        <taxon>Shewanellaceae</taxon>
        <taxon>Shewanella</taxon>
    </lineage>
</organism>
<comment type="similarity">
    <text evidence="11">In the N-terminal section; belongs to the FAD-binding oxidoreductase type 6 family.</text>
</comment>
<dbReference type="Gene3D" id="3.40.50.80">
    <property type="entry name" value="Nucleotide-binding domain of ferredoxin-NADP reductase (FNR) module"/>
    <property type="match status" value="1"/>
</dbReference>
<dbReference type="PROSITE" id="PS00197">
    <property type="entry name" value="2FE2S_FER_1"/>
    <property type="match status" value="1"/>
</dbReference>
<evidence type="ECO:0000256" key="2">
    <source>
        <dbReference type="ARBA" id="ARBA00022630"/>
    </source>
</evidence>
<dbReference type="PANTHER" id="PTHR47354:SF6">
    <property type="entry name" value="NADH OXIDOREDUCTASE HCR"/>
    <property type="match status" value="1"/>
</dbReference>
<evidence type="ECO:0000256" key="4">
    <source>
        <dbReference type="ARBA" id="ARBA00022723"/>
    </source>
</evidence>
<keyword evidence="4" id="KW-0479">Metal-binding</keyword>
<reference evidence="14 15" key="1">
    <citation type="submission" date="2016-03" db="EMBL/GenBank/DDBJ databases">
        <title>Complete genome sequence of Shewanella psychrophila WP2, a deep sea bacterium isolated from west Pacific sediment.</title>
        <authorList>
            <person name="Xu G."/>
            <person name="Jian H."/>
        </authorList>
    </citation>
    <scope>NUCLEOTIDE SEQUENCE [LARGE SCALE GENOMIC DNA]</scope>
    <source>
        <strain evidence="14 15">WP2</strain>
    </source>
</reference>
<dbReference type="InterPro" id="IPR006058">
    <property type="entry name" value="2Fe2S_fd_BS"/>
</dbReference>
<dbReference type="PRINTS" id="PR00406">
    <property type="entry name" value="CYTB5RDTASE"/>
</dbReference>
<keyword evidence="7" id="KW-0408">Iron</keyword>
<dbReference type="Pfam" id="PF00111">
    <property type="entry name" value="Fer2"/>
    <property type="match status" value="1"/>
</dbReference>
<evidence type="ECO:0000256" key="1">
    <source>
        <dbReference type="ARBA" id="ARBA00001974"/>
    </source>
</evidence>
<evidence type="ECO:0000256" key="7">
    <source>
        <dbReference type="ARBA" id="ARBA00023004"/>
    </source>
</evidence>
<evidence type="ECO:0000256" key="6">
    <source>
        <dbReference type="ARBA" id="ARBA00023002"/>
    </source>
</evidence>
<evidence type="ECO:0000313" key="15">
    <source>
        <dbReference type="Proteomes" id="UP000189545"/>
    </source>
</evidence>
<name>A0A1S6HPY7_9GAMM</name>
<comment type="cofactor">
    <cofactor evidence="1">
        <name>FAD</name>
        <dbReference type="ChEBI" id="CHEBI:57692"/>
    </cofactor>
</comment>
<dbReference type="GO" id="GO:0046872">
    <property type="term" value="F:metal ion binding"/>
    <property type="evidence" value="ECO:0007669"/>
    <property type="project" value="UniProtKB-KW"/>
</dbReference>
<dbReference type="InterPro" id="IPR039261">
    <property type="entry name" value="FNR_nucleotide-bd"/>
</dbReference>
<keyword evidence="9" id="KW-0830">Ubiquinone</keyword>
<dbReference type="InterPro" id="IPR050415">
    <property type="entry name" value="MRET"/>
</dbReference>
<keyword evidence="5" id="KW-0274">FAD</keyword>
<comment type="cofactor">
    <cofactor evidence="10">
        <name>[2Fe-2S] cluster</name>
        <dbReference type="ChEBI" id="CHEBI:190135"/>
    </cofactor>
</comment>
<dbReference type="InterPro" id="IPR012675">
    <property type="entry name" value="Beta-grasp_dom_sf"/>
</dbReference>
<evidence type="ECO:0000256" key="11">
    <source>
        <dbReference type="ARBA" id="ARBA00061434"/>
    </source>
</evidence>
<evidence type="ECO:0000259" key="12">
    <source>
        <dbReference type="PROSITE" id="PS51085"/>
    </source>
</evidence>
<evidence type="ECO:0000256" key="10">
    <source>
        <dbReference type="ARBA" id="ARBA00034078"/>
    </source>
</evidence>
<keyword evidence="2" id="KW-0285">Flavoprotein</keyword>
<dbReference type="Gene3D" id="3.10.20.30">
    <property type="match status" value="1"/>
</dbReference>
<dbReference type="InterPro" id="IPR017927">
    <property type="entry name" value="FAD-bd_FR_type"/>
</dbReference>
<dbReference type="EMBL" id="CP014782">
    <property type="protein sequence ID" value="AQS37571.1"/>
    <property type="molecule type" value="Genomic_DNA"/>
</dbReference>
<dbReference type="Gene3D" id="2.40.30.10">
    <property type="entry name" value="Translation factors"/>
    <property type="match status" value="1"/>
</dbReference>
<dbReference type="PANTHER" id="PTHR47354">
    <property type="entry name" value="NADH OXIDOREDUCTASE HCR"/>
    <property type="match status" value="1"/>
</dbReference>
<dbReference type="PROSITE" id="PS51384">
    <property type="entry name" value="FAD_FR"/>
    <property type="match status" value="1"/>
</dbReference>
<dbReference type="Pfam" id="PF00175">
    <property type="entry name" value="NAD_binding_1"/>
    <property type="match status" value="1"/>
</dbReference>
<dbReference type="SUPFAM" id="SSF52343">
    <property type="entry name" value="Ferredoxin reductase-like, C-terminal NADP-linked domain"/>
    <property type="match status" value="1"/>
</dbReference>
<evidence type="ECO:0000256" key="3">
    <source>
        <dbReference type="ARBA" id="ARBA00022714"/>
    </source>
</evidence>
<dbReference type="KEGG" id="spsw:Sps_02417"/>
<keyword evidence="6" id="KW-0560">Oxidoreductase</keyword>
<dbReference type="STRING" id="225848.Sps_02417"/>
<evidence type="ECO:0000313" key="14">
    <source>
        <dbReference type="EMBL" id="AQS37571.1"/>
    </source>
</evidence>
<evidence type="ECO:0000256" key="8">
    <source>
        <dbReference type="ARBA" id="ARBA00023014"/>
    </source>
</evidence>
<accession>A0A1S6HPY7</accession>
<protein>
    <submittedName>
        <fullName evidence="14">Flavodoxin reductase family protein</fullName>
    </submittedName>
</protein>
<dbReference type="CDD" id="cd06215">
    <property type="entry name" value="FNR_iron_sulfur_binding_1"/>
    <property type="match status" value="1"/>
</dbReference>
<dbReference type="GO" id="GO:0051537">
    <property type="term" value="F:2 iron, 2 sulfur cluster binding"/>
    <property type="evidence" value="ECO:0007669"/>
    <property type="project" value="UniProtKB-KW"/>
</dbReference>
<keyword evidence="15" id="KW-1185">Reference proteome</keyword>
<evidence type="ECO:0000256" key="5">
    <source>
        <dbReference type="ARBA" id="ARBA00022827"/>
    </source>
</evidence>
<feature type="domain" description="2Fe-2S ferredoxin-type" evidence="12">
    <location>
        <begin position="283"/>
        <end position="367"/>
    </location>
</feature>
<dbReference type="InterPro" id="IPR001709">
    <property type="entry name" value="Flavoprot_Pyr_Nucl_cyt_Rdtase"/>
</dbReference>
<sequence length="367" mass="40678">MSIDTISRPSLHSNEHQLASNNWQHGEVELLCVEKWQETHDVFSYRFQGIEPVKFQFKPGQFLTFNMDIDGKKTYRSYTISSSPSRPYSIVVTVKCIEGGRVSNYFAQSLNVGDTINASGPDGVFNLVDIKADKYLFLSAGSGITPMFSMSRWLTDTQVGADIAFLNCAKSPEDLIFRTELDTIRFNNSAFNLSYILESGADQLPLGLSCGEGRINAEQLTRLVQDYKERTIFVCGPEAFMKGVESLLESLNFDMNRYHDESFGTESFEVGETTISEVENTESDFMLRIGDIARAMGQNETLLEGIEAEGLPIIAACRAGVCGACKCRVIEGKTESISEITLTPDEIAQGYVLACSTKLKSDVLLQL</sequence>
<dbReference type="InterPro" id="IPR001433">
    <property type="entry name" value="OxRdtase_FAD/NAD-bd"/>
</dbReference>
<keyword evidence="8" id="KW-0411">Iron-sulfur</keyword>
<dbReference type="InterPro" id="IPR036010">
    <property type="entry name" value="2Fe-2S_ferredoxin-like_sf"/>
</dbReference>
<dbReference type="InterPro" id="IPR017938">
    <property type="entry name" value="Riboflavin_synthase-like_b-brl"/>
</dbReference>
<dbReference type="InterPro" id="IPR001041">
    <property type="entry name" value="2Fe-2S_ferredoxin-type"/>
</dbReference>
<proteinExistence type="inferred from homology"/>
<keyword evidence="3" id="KW-0001">2Fe-2S</keyword>
<evidence type="ECO:0000259" key="13">
    <source>
        <dbReference type="PROSITE" id="PS51384"/>
    </source>
</evidence>
<dbReference type="GO" id="GO:0016491">
    <property type="term" value="F:oxidoreductase activity"/>
    <property type="evidence" value="ECO:0007669"/>
    <property type="project" value="UniProtKB-KW"/>
</dbReference>
<dbReference type="SUPFAM" id="SSF54292">
    <property type="entry name" value="2Fe-2S ferredoxin-like"/>
    <property type="match status" value="1"/>
</dbReference>
<dbReference type="PRINTS" id="PR00371">
    <property type="entry name" value="FPNCR"/>
</dbReference>
<evidence type="ECO:0000256" key="9">
    <source>
        <dbReference type="ARBA" id="ARBA00023075"/>
    </source>
</evidence>
<dbReference type="Proteomes" id="UP000189545">
    <property type="component" value="Chromosome"/>
</dbReference>
<dbReference type="InterPro" id="IPR008333">
    <property type="entry name" value="Cbr1-like_FAD-bd_dom"/>
</dbReference>